<feature type="transmembrane region" description="Helical" evidence="1">
    <location>
        <begin position="386"/>
        <end position="403"/>
    </location>
</feature>
<feature type="chain" id="PRO_5009307832" evidence="2">
    <location>
        <begin position="20"/>
        <end position="404"/>
    </location>
</feature>
<dbReference type="GO" id="GO:0045087">
    <property type="term" value="P:innate immune response"/>
    <property type="evidence" value="ECO:0007669"/>
    <property type="project" value="TreeGrafter"/>
</dbReference>
<dbReference type="Proteomes" id="UP000095282">
    <property type="component" value="Unplaced"/>
</dbReference>
<evidence type="ECO:0000256" key="2">
    <source>
        <dbReference type="SAM" id="SignalP"/>
    </source>
</evidence>
<dbReference type="PANTHER" id="PTHR21733:SF5">
    <property type="entry name" value="AMINE OXIDASE-RELATED"/>
    <property type="match status" value="1"/>
</dbReference>
<keyword evidence="3" id="KW-1185">Reference proteome</keyword>
<keyword evidence="2" id="KW-0732">Signal</keyword>
<dbReference type="AlphaFoldDB" id="A0A1I7TPY2"/>
<evidence type="ECO:0000256" key="1">
    <source>
        <dbReference type="SAM" id="Phobius"/>
    </source>
</evidence>
<dbReference type="GO" id="GO:0045121">
    <property type="term" value="C:membrane raft"/>
    <property type="evidence" value="ECO:0007669"/>
    <property type="project" value="TreeGrafter"/>
</dbReference>
<name>A0A1I7TPY2_9PELO</name>
<protein>
    <submittedName>
        <fullName evidence="4">CUB_2 domain-containing protein</fullName>
    </submittedName>
</protein>
<dbReference type="PANTHER" id="PTHR21733">
    <property type="entry name" value="CUB_2 DOMAIN-CONTAINING PROTEIN-RELATED-RELATED"/>
    <property type="match status" value="1"/>
</dbReference>
<evidence type="ECO:0000313" key="4">
    <source>
        <dbReference type="WBParaSite" id="Csp11.Scaffold629.g10608.t1"/>
    </source>
</evidence>
<proteinExistence type="predicted"/>
<keyword evidence="1" id="KW-0812">Transmembrane</keyword>
<dbReference type="Pfam" id="PF03409">
    <property type="entry name" value="Glycoprotein"/>
    <property type="match status" value="1"/>
</dbReference>
<dbReference type="eggNOG" id="ENOG502TFGP">
    <property type="taxonomic scope" value="Eukaryota"/>
</dbReference>
<accession>A0A1I7TPY2</accession>
<reference evidence="4" key="1">
    <citation type="submission" date="2016-11" db="UniProtKB">
        <authorList>
            <consortium name="WormBaseParasite"/>
        </authorList>
    </citation>
    <scope>IDENTIFICATION</scope>
</reference>
<dbReference type="InterPro" id="IPR005071">
    <property type="entry name" value="Glycoprotein"/>
</dbReference>
<keyword evidence="1" id="KW-1133">Transmembrane helix</keyword>
<evidence type="ECO:0000313" key="3">
    <source>
        <dbReference type="Proteomes" id="UP000095282"/>
    </source>
</evidence>
<feature type="signal peptide" evidence="2">
    <location>
        <begin position="1"/>
        <end position="19"/>
    </location>
</feature>
<dbReference type="WBParaSite" id="Csp11.Scaffold629.g10608.t1">
    <property type="protein sequence ID" value="Csp11.Scaffold629.g10608.t1"/>
    <property type="gene ID" value="Csp11.Scaffold629.g10608"/>
</dbReference>
<organism evidence="3 4">
    <name type="scientific">Caenorhabditis tropicalis</name>
    <dbReference type="NCBI Taxonomy" id="1561998"/>
    <lineage>
        <taxon>Eukaryota</taxon>
        <taxon>Metazoa</taxon>
        <taxon>Ecdysozoa</taxon>
        <taxon>Nematoda</taxon>
        <taxon>Chromadorea</taxon>
        <taxon>Rhabditida</taxon>
        <taxon>Rhabditina</taxon>
        <taxon>Rhabditomorpha</taxon>
        <taxon>Rhabditoidea</taxon>
        <taxon>Rhabditidae</taxon>
        <taxon>Peloderinae</taxon>
        <taxon>Caenorhabditis</taxon>
    </lineage>
</organism>
<sequence>MKSLARLLCYFVVIEGCLSAQTVPLYWYSSTTPTKIDNVLDGSKLYMASSDSAVHLSKITVSSNGQTKTLQQLIGDFDVNGFMNGFPVNSDLTISTTNSGAVTDELHGILLISSPDMAKDPNFLVYLVSDQTRTIDRLDYNDTTLVLLNVKVSKLPTDPAAKPFTSCRVENINQAKNTQLYIYQDIPGDGYTDPTLRETSAKLIFRNPVQLLPTGTTVDTVFFDNIEPIQYTLRTWHIRAVGGGISFNVSREWKDQTNYQTTKESTTGYTMSQASTYQSNITYKYTPNHDAVSGYMITTKYMFADMSVTTCNQINCTSEPFLKTVPVTTDFFQSARNDTVLSVNIAKVDDFGYYSLQYFRTEQNVLLPNNSTSTALPESTTKSGSALSFILAIISMILHLFLYS</sequence>
<keyword evidence="1" id="KW-0472">Membrane</keyword>